<evidence type="ECO:0000256" key="1">
    <source>
        <dbReference type="SAM" id="SignalP"/>
    </source>
</evidence>
<dbReference type="Gene3D" id="3.40.50.1820">
    <property type="entry name" value="alpha/beta hydrolase"/>
    <property type="match status" value="1"/>
</dbReference>
<keyword evidence="1" id="KW-0732">Signal</keyword>
<keyword evidence="2" id="KW-0378">Hydrolase</keyword>
<dbReference type="InterPro" id="IPR050583">
    <property type="entry name" value="Mycobacterial_A85_antigen"/>
</dbReference>
<reference evidence="2 3" key="1">
    <citation type="submission" date="2022-11" db="EMBL/GenBank/DDBJ databases">
        <title>Deinococcus ZS9-10, Low Temperature and Draught-tolerating, UV-resistant Bacteria from Continental Antarctica.</title>
        <authorList>
            <person name="Cheng L."/>
        </authorList>
    </citation>
    <scope>NUCLEOTIDE SEQUENCE [LARGE SCALE GENOMIC DNA]</scope>
    <source>
        <strain evidence="2 3">ZS9-10</strain>
    </source>
</reference>
<dbReference type="RefSeq" id="WP_317640928.1">
    <property type="nucleotide sequence ID" value="NZ_JAPMIV010000030.1"/>
</dbReference>
<dbReference type="SUPFAM" id="SSF53474">
    <property type="entry name" value="alpha/beta-Hydrolases"/>
    <property type="match status" value="1"/>
</dbReference>
<sequence>MMRKSVQVMSLMLACSMGAVASSIVSASLPSKELKRDWTYTVYLPTGYETSGLNYPVLYLLHGNGGNENDWAVQGHIQATTDALIASGEIPPTIIVMPAAGTTWYVDRKERMESAFFNDMMPAVESKYRTIKQRDGRLVAGLSMGGYGALRFALLKPELFQAAALLSPAIYDPVVPETSSARRVGVFGENTYDPAIWTALNYPTLWDKFLEKKIAVPMYINSGDDDDFNIEMEATRLYERLRAAKQPAELRIVNGAHVWSVWDSTIGDAMKYMYRTVSRPVVASPK</sequence>
<dbReference type="PANTHER" id="PTHR48098:SF1">
    <property type="entry name" value="DIACYLGLYCEROL ACYLTRANSFERASE_MYCOLYLTRANSFERASE AG85A"/>
    <property type="match status" value="1"/>
</dbReference>
<feature type="chain" id="PRO_5046040116" evidence="1">
    <location>
        <begin position="22"/>
        <end position="286"/>
    </location>
</feature>
<dbReference type="InterPro" id="IPR029058">
    <property type="entry name" value="AB_hydrolase_fold"/>
</dbReference>
<dbReference type="GO" id="GO:0016787">
    <property type="term" value="F:hydrolase activity"/>
    <property type="evidence" value="ECO:0007669"/>
    <property type="project" value="UniProtKB-KW"/>
</dbReference>
<gene>
    <name evidence="2" type="ORF">ORD21_13375</name>
</gene>
<comment type="caution">
    <text evidence="2">The sequence shown here is derived from an EMBL/GenBank/DDBJ whole genome shotgun (WGS) entry which is preliminary data.</text>
</comment>
<dbReference type="Pfam" id="PF00756">
    <property type="entry name" value="Esterase"/>
    <property type="match status" value="1"/>
</dbReference>
<evidence type="ECO:0000313" key="3">
    <source>
        <dbReference type="Proteomes" id="UP001276150"/>
    </source>
</evidence>
<evidence type="ECO:0000313" key="2">
    <source>
        <dbReference type="EMBL" id="MDV6375585.1"/>
    </source>
</evidence>
<keyword evidence="3" id="KW-1185">Reference proteome</keyword>
<dbReference type="Proteomes" id="UP001276150">
    <property type="component" value="Unassembled WGS sequence"/>
</dbReference>
<dbReference type="PANTHER" id="PTHR48098">
    <property type="entry name" value="ENTEROCHELIN ESTERASE-RELATED"/>
    <property type="match status" value="1"/>
</dbReference>
<dbReference type="InterPro" id="IPR000801">
    <property type="entry name" value="Esterase-like"/>
</dbReference>
<feature type="signal peptide" evidence="1">
    <location>
        <begin position="1"/>
        <end position="21"/>
    </location>
</feature>
<protein>
    <submittedName>
        <fullName evidence="2">Alpha/beta hydrolase-fold protein</fullName>
    </submittedName>
</protein>
<accession>A0ABU4DT31</accession>
<dbReference type="PROSITE" id="PS51257">
    <property type="entry name" value="PROKAR_LIPOPROTEIN"/>
    <property type="match status" value="1"/>
</dbReference>
<proteinExistence type="predicted"/>
<dbReference type="EMBL" id="JAPMIV010000030">
    <property type="protein sequence ID" value="MDV6375585.1"/>
    <property type="molecule type" value="Genomic_DNA"/>
</dbReference>
<name>A0ABU4DT31_9DEIO</name>
<organism evidence="2 3">
    <name type="scientific">Deinococcus arenicola</name>
    <dbReference type="NCBI Taxonomy" id="2994950"/>
    <lineage>
        <taxon>Bacteria</taxon>
        <taxon>Thermotogati</taxon>
        <taxon>Deinococcota</taxon>
        <taxon>Deinococci</taxon>
        <taxon>Deinococcales</taxon>
        <taxon>Deinococcaceae</taxon>
        <taxon>Deinococcus</taxon>
    </lineage>
</organism>